<dbReference type="Proteomes" id="UP000299102">
    <property type="component" value="Unassembled WGS sequence"/>
</dbReference>
<dbReference type="AlphaFoldDB" id="A0A4C1SYG2"/>
<organism evidence="1 2">
    <name type="scientific">Eumeta variegata</name>
    <name type="common">Bagworm moth</name>
    <name type="synonym">Eumeta japonica</name>
    <dbReference type="NCBI Taxonomy" id="151549"/>
    <lineage>
        <taxon>Eukaryota</taxon>
        <taxon>Metazoa</taxon>
        <taxon>Ecdysozoa</taxon>
        <taxon>Arthropoda</taxon>
        <taxon>Hexapoda</taxon>
        <taxon>Insecta</taxon>
        <taxon>Pterygota</taxon>
        <taxon>Neoptera</taxon>
        <taxon>Endopterygota</taxon>
        <taxon>Lepidoptera</taxon>
        <taxon>Glossata</taxon>
        <taxon>Ditrysia</taxon>
        <taxon>Tineoidea</taxon>
        <taxon>Psychidae</taxon>
        <taxon>Oiketicinae</taxon>
        <taxon>Eumeta</taxon>
    </lineage>
</organism>
<dbReference type="EMBL" id="BGZK01000025">
    <property type="protein sequence ID" value="GBP07293.1"/>
    <property type="molecule type" value="Genomic_DNA"/>
</dbReference>
<accession>A0A4C1SYG2</accession>
<keyword evidence="2" id="KW-1185">Reference proteome</keyword>
<evidence type="ECO:0000313" key="2">
    <source>
        <dbReference type="Proteomes" id="UP000299102"/>
    </source>
</evidence>
<protein>
    <submittedName>
        <fullName evidence="1">Uncharacterized protein</fullName>
    </submittedName>
</protein>
<proteinExistence type="predicted"/>
<name>A0A4C1SYG2_EUMVA</name>
<evidence type="ECO:0000313" key="1">
    <source>
        <dbReference type="EMBL" id="GBP07293.1"/>
    </source>
</evidence>
<gene>
    <name evidence="1" type="ORF">EVAR_92160_1</name>
</gene>
<reference evidence="1 2" key="1">
    <citation type="journal article" date="2019" name="Commun. Biol.">
        <title>The bagworm genome reveals a unique fibroin gene that provides high tensile strength.</title>
        <authorList>
            <person name="Kono N."/>
            <person name="Nakamura H."/>
            <person name="Ohtoshi R."/>
            <person name="Tomita M."/>
            <person name="Numata K."/>
            <person name="Arakawa K."/>
        </authorList>
    </citation>
    <scope>NUCLEOTIDE SEQUENCE [LARGE SCALE GENOMIC DNA]</scope>
</reference>
<comment type="caution">
    <text evidence="1">The sequence shown here is derived from an EMBL/GenBank/DDBJ whole genome shotgun (WGS) entry which is preliminary data.</text>
</comment>
<sequence>MLLVVSLEAALQVALYMFKAMEHVLAKKLLFCPHADKSFRMCWCRHRYGEQPTCGRDAQHNTAGRAPTLGPTPKLPIKSFYTLSMSIGRRYRHMDWPT</sequence>